<evidence type="ECO:0000313" key="7">
    <source>
        <dbReference type="Proteomes" id="UP000245119"/>
    </source>
</evidence>
<name>A0A2T7NNQ0_POMCA</name>
<feature type="region of interest" description="Disordered" evidence="5">
    <location>
        <begin position="56"/>
        <end position="85"/>
    </location>
</feature>
<sequence length="310" mass="34373">MARDLTSAEVHKQVDDECEQLQIALKKLKMSAENACPVKQVDALCVTLKHKHENQEEYLEKEDKEDSSHHLQRLHHGDIRSNGNKDASKSVCENSLCRCSVCRVSQSRTGTMTKALSVRKPLLREARLKFLAEVPGKHTASATRPRPSVKGQSIPPTKNKKSEPSLGHSLSCPIPLHQIPPQRCPVTSQNSHFSFTGTPHLVDSFSTLNLSVSESQSELHFRGSYRDTDARLPSSQTLRVHSAVSALASQVANSTAAGATCVSRQDLPIERSCSQEARLDEMSVNELAAYFDDFIYIPKKMSSMAEMMYT</sequence>
<evidence type="ECO:0000256" key="5">
    <source>
        <dbReference type="SAM" id="MobiDB-lite"/>
    </source>
</evidence>
<evidence type="ECO:0000256" key="2">
    <source>
        <dbReference type="ARBA" id="ARBA00022553"/>
    </source>
</evidence>
<dbReference type="InterPro" id="IPR008494">
    <property type="entry name" value="DUF776"/>
</dbReference>
<dbReference type="Proteomes" id="UP000245119">
    <property type="component" value="Linkage Group LG10"/>
</dbReference>
<evidence type="ECO:0000256" key="1">
    <source>
        <dbReference type="ARBA" id="ARBA00015005"/>
    </source>
</evidence>
<feature type="region of interest" description="Disordered" evidence="5">
    <location>
        <begin position="134"/>
        <end position="169"/>
    </location>
</feature>
<keyword evidence="7" id="KW-1185">Reference proteome</keyword>
<dbReference type="GO" id="GO:0070301">
    <property type="term" value="P:cellular response to hydrogen peroxide"/>
    <property type="evidence" value="ECO:0007669"/>
    <property type="project" value="TreeGrafter"/>
</dbReference>
<dbReference type="PANTHER" id="PTHR31383">
    <property type="entry name" value="OXIDATIVE STRESS-RESPONSE SERINE-RICH PROTEIN 1"/>
    <property type="match status" value="1"/>
</dbReference>
<dbReference type="PANTHER" id="PTHR31383:SF2">
    <property type="entry name" value="OXIDATIVE STRESS-RESPONSIVE SERINE-RICH PROTEIN 1"/>
    <property type="match status" value="1"/>
</dbReference>
<evidence type="ECO:0000313" key="6">
    <source>
        <dbReference type="EMBL" id="PVD22799.1"/>
    </source>
</evidence>
<dbReference type="AlphaFoldDB" id="A0A2T7NNQ0"/>
<comment type="caution">
    <text evidence="6">The sequence shown here is derived from an EMBL/GenBank/DDBJ whole genome shotgun (WGS) entry which is preliminary data.</text>
</comment>
<keyword evidence="2" id="KW-0597">Phosphoprotein</keyword>
<accession>A0A2T7NNQ0</accession>
<protein>
    <recommendedName>
        <fullName evidence="1">Oxidative stress-responsive serine-rich protein 1</fullName>
    </recommendedName>
    <alternativeName>
        <fullName evidence="4">Oxidative stress-responsive protein 1</fullName>
    </alternativeName>
    <alternativeName>
        <fullName evidence="3">Peroxide-inducible transcript 1 protein</fullName>
    </alternativeName>
</protein>
<proteinExistence type="predicted"/>
<evidence type="ECO:0000256" key="4">
    <source>
        <dbReference type="ARBA" id="ARBA00031405"/>
    </source>
</evidence>
<organism evidence="6 7">
    <name type="scientific">Pomacea canaliculata</name>
    <name type="common">Golden apple snail</name>
    <dbReference type="NCBI Taxonomy" id="400727"/>
    <lineage>
        <taxon>Eukaryota</taxon>
        <taxon>Metazoa</taxon>
        <taxon>Spiralia</taxon>
        <taxon>Lophotrochozoa</taxon>
        <taxon>Mollusca</taxon>
        <taxon>Gastropoda</taxon>
        <taxon>Caenogastropoda</taxon>
        <taxon>Architaenioglossa</taxon>
        <taxon>Ampullarioidea</taxon>
        <taxon>Ampullariidae</taxon>
        <taxon>Pomacea</taxon>
    </lineage>
</organism>
<evidence type="ECO:0000256" key="3">
    <source>
        <dbReference type="ARBA" id="ARBA00029721"/>
    </source>
</evidence>
<dbReference type="EMBL" id="PZQS01000010">
    <property type="protein sequence ID" value="PVD22799.1"/>
    <property type="molecule type" value="Genomic_DNA"/>
</dbReference>
<gene>
    <name evidence="6" type="ORF">C0Q70_16055</name>
</gene>
<reference evidence="6 7" key="1">
    <citation type="submission" date="2018-04" db="EMBL/GenBank/DDBJ databases">
        <title>The genome of golden apple snail Pomacea canaliculata provides insight into stress tolerance and invasive adaptation.</title>
        <authorList>
            <person name="Liu C."/>
            <person name="Liu B."/>
            <person name="Ren Y."/>
            <person name="Zhang Y."/>
            <person name="Wang H."/>
            <person name="Li S."/>
            <person name="Jiang F."/>
            <person name="Yin L."/>
            <person name="Zhang G."/>
            <person name="Qian W."/>
            <person name="Fan W."/>
        </authorList>
    </citation>
    <scope>NUCLEOTIDE SEQUENCE [LARGE SCALE GENOMIC DNA]</scope>
    <source>
        <strain evidence="6">SZHN2017</strain>
        <tissue evidence="6">Muscle</tissue>
    </source>
</reference>
<dbReference type="OrthoDB" id="10045817at2759"/>
<feature type="compositionally biased region" description="Basic and acidic residues" evidence="5">
    <location>
        <begin position="61"/>
        <end position="79"/>
    </location>
</feature>